<dbReference type="InterPro" id="IPR036291">
    <property type="entry name" value="NAD(P)-bd_dom_sf"/>
</dbReference>
<evidence type="ECO:0000313" key="2">
    <source>
        <dbReference type="EMBL" id="GAP64398.1"/>
    </source>
</evidence>
<dbReference type="InParanoid" id="A0A0M9UDU3"/>
<dbReference type="EMBL" id="BBZA01000255">
    <property type="protein sequence ID" value="GAP64398.1"/>
    <property type="molecule type" value="Genomic_DNA"/>
</dbReference>
<evidence type="ECO:0000256" key="1">
    <source>
        <dbReference type="ARBA" id="ARBA00006484"/>
    </source>
</evidence>
<dbReference type="AlphaFoldDB" id="A0A0M9UDU3"/>
<dbReference type="InterPro" id="IPR002347">
    <property type="entry name" value="SDR_fam"/>
</dbReference>
<proteinExistence type="inferred from homology"/>
<dbReference type="PRINTS" id="PR00081">
    <property type="entry name" value="GDHRDH"/>
</dbReference>
<dbReference type="OrthoDB" id="5786478at2"/>
<comment type="similarity">
    <text evidence="1">Belongs to the short-chain dehydrogenases/reductases (SDR) family.</text>
</comment>
<dbReference type="RefSeq" id="WP_054494084.1">
    <property type="nucleotide sequence ID" value="NZ_BBZA01000255.1"/>
</dbReference>
<organism evidence="2 3">
    <name type="scientific">Ardenticatena maritima</name>
    <dbReference type="NCBI Taxonomy" id="872965"/>
    <lineage>
        <taxon>Bacteria</taxon>
        <taxon>Bacillati</taxon>
        <taxon>Chloroflexota</taxon>
        <taxon>Ardenticatenia</taxon>
        <taxon>Ardenticatenales</taxon>
        <taxon>Ardenticatenaceae</taxon>
        <taxon>Ardenticatena</taxon>
    </lineage>
</organism>
<dbReference type="SUPFAM" id="SSF51735">
    <property type="entry name" value="NAD(P)-binding Rossmann-fold domains"/>
    <property type="match status" value="1"/>
</dbReference>
<evidence type="ECO:0000313" key="3">
    <source>
        <dbReference type="Proteomes" id="UP000037784"/>
    </source>
</evidence>
<accession>A0A0M9UDU3</accession>
<name>A0A0M9UDU3_9CHLR</name>
<dbReference type="PANTHER" id="PTHR43943">
    <property type="entry name" value="DEHYDROGENASE/REDUCTASE (SDR FAMILY) MEMBER 4"/>
    <property type="match status" value="1"/>
</dbReference>
<comment type="caution">
    <text evidence="2">The sequence shown here is derived from an EMBL/GenBank/DDBJ whole genome shotgun (WGS) entry which is preliminary data.</text>
</comment>
<protein>
    <submittedName>
        <fullName evidence="2">Uncharacterized protein</fullName>
    </submittedName>
</protein>
<keyword evidence="3" id="KW-1185">Reference proteome</keyword>
<reference evidence="3" key="2">
    <citation type="submission" date="2015-08" db="EMBL/GenBank/DDBJ databases">
        <title>Draft Genome Sequence of a Heterotrophic Facultative Anaerobic Bacterium Ardenticatena maritima Strain 110S.</title>
        <authorList>
            <person name="Kawaichi S."/>
            <person name="Yoshida T."/>
            <person name="Sako Y."/>
            <person name="Nakamura R."/>
        </authorList>
    </citation>
    <scope>NUCLEOTIDE SEQUENCE [LARGE SCALE GENOMIC DNA]</scope>
    <source>
        <strain evidence="3">110S</strain>
    </source>
</reference>
<dbReference type="PANTHER" id="PTHR43943:SF2">
    <property type="entry name" value="DEHYDROGENASE_REDUCTASE 4"/>
    <property type="match status" value="1"/>
</dbReference>
<dbReference type="Proteomes" id="UP000037784">
    <property type="component" value="Unassembled WGS sequence"/>
</dbReference>
<dbReference type="Gene3D" id="3.40.50.720">
    <property type="entry name" value="NAD(P)-binding Rossmann-like Domain"/>
    <property type="match status" value="1"/>
</dbReference>
<sequence>MSWAANARAALVLRNKVAVVTNSAEPPGLLLAAALAQMGAAIVLTAPDMSALEAAYAEFEPIPGVQVLGVDSALDTAQSAALVVARTLDTFGRLDVWVNNALPTPSEAATLRSETPQAWAVARRLLDTAILGTWAAVAQMRHQGRGTLVNVFGARDDDEAPFFSMANTAIAHLTHRTARQAVPRVYTLALPDHASVLQAPDEAWAQTLMERLVRLVSGLGDE</sequence>
<gene>
    <name evidence="2" type="ORF">ARMA_2821</name>
</gene>
<dbReference type="Pfam" id="PF00106">
    <property type="entry name" value="adh_short"/>
    <property type="match status" value="1"/>
</dbReference>
<reference evidence="2 3" key="1">
    <citation type="journal article" date="2015" name="Genome Announc.">
        <title>Draft Genome Sequence of a Heterotrophic Facultative Anaerobic Thermophilic Bacterium, Ardenticatena maritima Strain 110ST.</title>
        <authorList>
            <person name="Kawaichi S."/>
            <person name="Yoshida T."/>
            <person name="Sako Y."/>
            <person name="Nakamura R."/>
        </authorList>
    </citation>
    <scope>NUCLEOTIDE SEQUENCE [LARGE SCALE GENOMIC DNA]</scope>
    <source>
        <strain evidence="2 3">110S</strain>
    </source>
</reference>